<evidence type="ECO:0000313" key="3">
    <source>
        <dbReference type="Proteomes" id="UP001497497"/>
    </source>
</evidence>
<evidence type="ECO:0000256" key="1">
    <source>
        <dbReference type="SAM" id="MobiDB-lite"/>
    </source>
</evidence>
<comment type="caution">
    <text evidence="2">The sequence shown here is derived from an EMBL/GenBank/DDBJ whole genome shotgun (WGS) entry which is preliminary data.</text>
</comment>
<sequence length="270" mass="29972">MSYNNSEHVSNSLSSRELTPVITHVYNIQHAETVASDCQVITGHVLYHTRNIHWSCGRKDTMKPPTVAYTKEKGKMDGDNKRRTTPSTRQIKQMSGDNSRPTTPSTSQIKQMGGDNSTRTTPSTSQIKQMGGDNSTRTTPSTSQIKQMGGDNSTRTTPSTSQIKQMGGDNSTRTTPSTSQIKQMGGDNSTRTTPSTSQANLRHQKVPLQDLVKECEVVDSAHQRRDNITKGKERGKKRMRVVSSVADVHELNGNECTVHKKRRTYVKQLL</sequence>
<evidence type="ECO:0000313" key="2">
    <source>
        <dbReference type="EMBL" id="CAL1538092.1"/>
    </source>
</evidence>
<reference evidence="2 3" key="1">
    <citation type="submission" date="2024-04" db="EMBL/GenBank/DDBJ databases">
        <authorList>
            <consortium name="Genoscope - CEA"/>
            <person name="William W."/>
        </authorList>
    </citation>
    <scope>NUCLEOTIDE SEQUENCE [LARGE SCALE GENOMIC DNA]</scope>
</reference>
<feature type="compositionally biased region" description="Polar residues" evidence="1">
    <location>
        <begin position="85"/>
        <end position="201"/>
    </location>
</feature>
<name>A0AAV2HX43_LYMST</name>
<keyword evidence="3" id="KW-1185">Reference proteome</keyword>
<dbReference type="EMBL" id="CAXITT010000284">
    <property type="protein sequence ID" value="CAL1538092.1"/>
    <property type="molecule type" value="Genomic_DNA"/>
</dbReference>
<organism evidence="2 3">
    <name type="scientific">Lymnaea stagnalis</name>
    <name type="common">Great pond snail</name>
    <name type="synonym">Helix stagnalis</name>
    <dbReference type="NCBI Taxonomy" id="6523"/>
    <lineage>
        <taxon>Eukaryota</taxon>
        <taxon>Metazoa</taxon>
        <taxon>Spiralia</taxon>
        <taxon>Lophotrochozoa</taxon>
        <taxon>Mollusca</taxon>
        <taxon>Gastropoda</taxon>
        <taxon>Heterobranchia</taxon>
        <taxon>Euthyneura</taxon>
        <taxon>Panpulmonata</taxon>
        <taxon>Hygrophila</taxon>
        <taxon>Lymnaeoidea</taxon>
        <taxon>Lymnaeidae</taxon>
        <taxon>Lymnaea</taxon>
    </lineage>
</organism>
<accession>A0AAV2HX43</accession>
<dbReference type="AlphaFoldDB" id="A0AAV2HX43"/>
<proteinExistence type="predicted"/>
<dbReference type="Proteomes" id="UP001497497">
    <property type="component" value="Unassembled WGS sequence"/>
</dbReference>
<feature type="compositionally biased region" description="Basic and acidic residues" evidence="1">
    <location>
        <begin position="70"/>
        <end position="82"/>
    </location>
</feature>
<gene>
    <name evidence="2" type="ORF">GSLYS_00011913001</name>
</gene>
<protein>
    <submittedName>
        <fullName evidence="2">Uncharacterized protein</fullName>
    </submittedName>
</protein>
<feature type="region of interest" description="Disordered" evidence="1">
    <location>
        <begin position="70"/>
        <end position="201"/>
    </location>
</feature>